<evidence type="ECO:0000256" key="2">
    <source>
        <dbReference type="ARBA" id="ARBA00023015"/>
    </source>
</evidence>
<dbReference type="InterPro" id="IPR000847">
    <property type="entry name" value="LysR_HTH_N"/>
</dbReference>
<organism evidence="6">
    <name type="scientific">Limosilactobacillus allomucosae</name>
    <dbReference type="NCBI Taxonomy" id="3142938"/>
    <lineage>
        <taxon>Bacteria</taxon>
        <taxon>Bacillati</taxon>
        <taxon>Bacillota</taxon>
        <taxon>Bacilli</taxon>
        <taxon>Lactobacillales</taxon>
        <taxon>Lactobacillaceae</taxon>
        <taxon>Limosilactobacillus</taxon>
    </lineage>
</organism>
<evidence type="ECO:0000259" key="5">
    <source>
        <dbReference type="PROSITE" id="PS50931"/>
    </source>
</evidence>
<dbReference type="EMBL" id="CP154878">
    <property type="protein sequence ID" value="XBG96181.1"/>
    <property type="molecule type" value="Genomic_DNA"/>
</dbReference>
<dbReference type="GO" id="GO:0000976">
    <property type="term" value="F:transcription cis-regulatory region binding"/>
    <property type="evidence" value="ECO:0007669"/>
    <property type="project" value="TreeGrafter"/>
</dbReference>
<dbReference type="PANTHER" id="PTHR30126">
    <property type="entry name" value="HTH-TYPE TRANSCRIPTIONAL REGULATOR"/>
    <property type="match status" value="1"/>
</dbReference>
<name>A0AAU7C486_9LACO</name>
<evidence type="ECO:0000256" key="3">
    <source>
        <dbReference type="ARBA" id="ARBA00023125"/>
    </source>
</evidence>
<dbReference type="Gene3D" id="1.10.10.10">
    <property type="entry name" value="Winged helix-like DNA-binding domain superfamily/Winged helix DNA-binding domain"/>
    <property type="match status" value="1"/>
</dbReference>
<sequence length="296" mass="33339">MIDNYLLKALVAFAKSGTLTKAAAELAVTQPSLTRSMKKLEAELGVVLFDRQPNRISLNETGQFAAKEAEKIIAANQSFSQRVKNFAQSHSKIEIAANAPGPLIVARAAKIPNVVIKPEFIYNDFEKLLSDEQFTLLMLNHPLKGAQFSNVYLGTEYLAVNVKHDSALADKPSLSFKDLAETTFLVALNVGFWGTIFENEIPNGRFIYQERSDEYNELLNHSNFPFFSTNLTTIDRLWGEGLPKDRIEIPINDQIAHQKFYACFLTKHRTHLAPLITKLQDTWATVDYFADHENSD</sequence>
<dbReference type="PROSITE" id="PS50931">
    <property type="entry name" value="HTH_LYSR"/>
    <property type="match status" value="1"/>
</dbReference>
<dbReference type="PANTHER" id="PTHR30126:SF40">
    <property type="entry name" value="HTH-TYPE TRANSCRIPTIONAL REGULATOR GLTR"/>
    <property type="match status" value="1"/>
</dbReference>
<accession>A0AAU7C486</accession>
<dbReference type="InterPro" id="IPR036390">
    <property type="entry name" value="WH_DNA-bd_sf"/>
</dbReference>
<dbReference type="InterPro" id="IPR036388">
    <property type="entry name" value="WH-like_DNA-bd_sf"/>
</dbReference>
<keyword evidence="4" id="KW-0804">Transcription</keyword>
<keyword evidence="3" id="KW-0238">DNA-binding</keyword>
<evidence type="ECO:0000256" key="4">
    <source>
        <dbReference type="ARBA" id="ARBA00023163"/>
    </source>
</evidence>
<reference evidence="6" key="1">
    <citation type="submission" date="2024-04" db="EMBL/GenBank/DDBJ databases">
        <title>Limosilactobacillus allomucosae sp. nov., a novel species isolated from wild boar faecal samples as a potential probiotics for domestic pigs.</title>
        <authorList>
            <person name="Chen B."/>
        </authorList>
    </citation>
    <scope>NUCLEOTIDE SEQUENCE</scope>
    <source>
        <strain evidence="6">WILCCON 0051</strain>
    </source>
</reference>
<dbReference type="PRINTS" id="PR00039">
    <property type="entry name" value="HTHLYSR"/>
</dbReference>
<feature type="domain" description="HTH lysR-type" evidence="5">
    <location>
        <begin position="2"/>
        <end position="59"/>
    </location>
</feature>
<protein>
    <submittedName>
        <fullName evidence="6">LysR family transcriptional regulator</fullName>
    </submittedName>
</protein>
<comment type="similarity">
    <text evidence="1">Belongs to the LysR transcriptional regulatory family.</text>
</comment>
<dbReference type="AlphaFoldDB" id="A0AAU7C486"/>
<dbReference type="Pfam" id="PF00126">
    <property type="entry name" value="HTH_1"/>
    <property type="match status" value="1"/>
</dbReference>
<gene>
    <name evidence="6" type="ORF">ABC765_03585</name>
</gene>
<dbReference type="KEGG" id="lalo:ABC765_03585"/>
<keyword evidence="2" id="KW-0805">Transcription regulation</keyword>
<evidence type="ECO:0000256" key="1">
    <source>
        <dbReference type="ARBA" id="ARBA00009437"/>
    </source>
</evidence>
<evidence type="ECO:0000313" key="6">
    <source>
        <dbReference type="EMBL" id="XBG96181.1"/>
    </source>
</evidence>
<proteinExistence type="inferred from homology"/>
<dbReference type="RefSeq" id="WP_347980725.1">
    <property type="nucleotide sequence ID" value="NZ_CP154878.1"/>
</dbReference>
<dbReference type="GO" id="GO:0003700">
    <property type="term" value="F:DNA-binding transcription factor activity"/>
    <property type="evidence" value="ECO:0007669"/>
    <property type="project" value="InterPro"/>
</dbReference>
<dbReference type="SUPFAM" id="SSF46785">
    <property type="entry name" value="Winged helix' DNA-binding domain"/>
    <property type="match status" value="1"/>
</dbReference>